<dbReference type="EMBL" id="BOOY01000029">
    <property type="protein sequence ID" value="GIJ04789.1"/>
    <property type="molecule type" value="Genomic_DNA"/>
</dbReference>
<dbReference type="Proteomes" id="UP000652013">
    <property type="component" value="Unassembled WGS sequence"/>
</dbReference>
<keyword evidence="3" id="KW-1185">Reference proteome</keyword>
<dbReference type="AlphaFoldDB" id="A0A8J3YB30"/>
<dbReference type="InterPro" id="IPR006311">
    <property type="entry name" value="TAT_signal"/>
</dbReference>
<evidence type="ECO:0000313" key="3">
    <source>
        <dbReference type="Proteomes" id="UP000652013"/>
    </source>
</evidence>
<organism evidence="2 3">
    <name type="scientific">Spirilliplanes yamanashiensis</name>
    <dbReference type="NCBI Taxonomy" id="42233"/>
    <lineage>
        <taxon>Bacteria</taxon>
        <taxon>Bacillati</taxon>
        <taxon>Actinomycetota</taxon>
        <taxon>Actinomycetes</taxon>
        <taxon>Micromonosporales</taxon>
        <taxon>Micromonosporaceae</taxon>
        <taxon>Spirilliplanes</taxon>
    </lineage>
</organism>
<protein>
    <submittedName>
        <fullName evidence="2">Uncharacterized protein</fullName>
    </submittedName>
</protein>
<gene>
    <name evidence="2" type="ORF">Sya03_41410</name>
</gene>
<sequence>MTRIPYGNRFPRLTRRRVLTVAATVGAGAAAASVAGIGLAREKTAAGAGPLVVSLRDAEGTWDVFHGAKRVTVKDADLMNRLLAAVDR</sequence>
<evidence type="ECO:0000313" key="2">
    <source>
        <dbReference type="EMBL" id="GIJ04789.1"/>
    </source>
</evidence>
<evidence type="ECO:0000256" key="1">
    <source>
        <dbReference type="SAM" id="SignalP"/>
    </source>
</evidence>
<keyword evidence="1" id="KW-0732">Signal</keyword>
<dbReference type="RefSeq" id="WP_203940003.1">
    <property type="nucleotide sequence ID" value="NZ_BAAAGJ010000005.1"/>
</dbReference>
<dbReference type="PROSITE" id="PS51318">
    <property type="entry name" value="TAT"/>
    <property type="match status" value="1"/>
</dbReference>
<reference evidence="2" key="1">
    <citation type="submission" date="2021-01" db="EMBL/GenBank/DDBJ databases">
        <title>Whole genome shotgun sequence of Spirilliplanes yamanashiensis NBRC 15828.</title>
        <authorList>
            <person name="Komaki H."/>
            <person name="Tamura T."/>
        </authorList>
    </citation>
    <scope>NUCLEOTIDE SEQUENCE</scope>
    <source>
        <strain evidence="2">NBRC 15828</strain>
    </source>
</reference>
<feature type="signal peptide" evidence="1">
    <location>
        <begin position="1"/>
        <end position="32"/>
    </location>
</feature>
<proteinExistence type="predicted"/>
<name>A0A8J3YB30_9ACTN</name>
<accession>A0A8J3YB30</accession>
<feature type="chain" id="PRO_5044833496" evidence="1">
    <location>
        <begin position="33"/>
        <end position="88"/>
    </location>
</feature>
<comment type="caution">
    <text evidence="2">The sequence shown here is derived from an EMBL/GenBank/DDBJ whole genome shotgun (WGS) entry which is preliminary data.</text>
</comment>